<dbReference type="AlphaFoldDB" id="A0A4V2NX73"/>
<dbReference type="EMBL" id="SJZB01000003">
    <property type="protein sequence ID" value="TCJ20172.1"/>
    <property type="molecule type" value="Genomic_DNA"/>
</dbReference>
<dbReference type="Proteomes" id="UP000295443">
    <property type="component" value="Unassembled WGS sequence"/>
</dbReference>
<comment type="caution">
    <text evidence="2">The sequence shown here is derived from an EMBL/GenBank/DDBJ whole genome shotgun (WGS) entry which is preliminary data.</text>
</comment>
<dbReference type="Pfam" id="PF09676">
    <property type="entry name" value="TraV"/>
    <property type="match status" value="1"/>
</dbReference>
<accession>A0A4V2NX73</accession>
<proteinExistence type="predicted"/>
<sequence length="131" mass="14020">MPNARPHRADSRPPTRLVASAAADGEPVPLRTRPNTQRIWVAPWQDADGDLHEDAWIVVRLDDGNWMMEHVRERAHAGFSATLKAPPASSSAESREEEPPAAATAVPTLVPALTPARAPAAGAGLPFVPTR</sequence>
<protein>
    <recommendedName>
        <fullName evidence="4">TraV family lipoprotein</fullName>
    </recommendedName>
</protein>
<dbReference type="RefSeq" id="WP_131444431.1">
    <property type="nucleotide sequence ID" value="NZ_SJZB01000003.1"/>
</dbReference>
<feature type="region of interest" description="Disordered" evidence="1">
    <location>
        <begin position="1"/>
        <end position="31"/>
    </location>
</feature>
<reference evidence="2 3" key="1">
    <citation type="submission" date="2019-03" db="EMBL/GenBank/DDBJ databases">
        <title>Genome sequence of Thiobacillaceae bacterium LSR1, a sulfur-oxidizing bacterium isolated from freshwater sediment.</title>
        <authorList>
            <person name="Li S."/>
        </authorList>
    </citation>
    <scope>NUCLEOTIDE SEQUENCE [LARGE SCALE GENOMIC DNA]</scope>
    <source>
        <strain evidence="2 3">LSR1</strain>
    </source>
</reference>
<keyword evidence="3" id="KW-1185">Reference proteome</keyword>
<dbReference type="InterPro" id="IPR014118">
    <property type="entry name" value="T4SS_TraV"/>
</dbReference>
<gene>
    <name evidence="2" type="ORF">EZJ19_00950</name>
</gene>
<evidence type="ECO:0000256" key="1">
    <source>
        <dbReference type="SAM" id="MobiDB-lite"/>
    </source>
</evidence>
<organism evidence="2 3">
    <name type="scientific">Parasulfuritortus cantonensis</name>
    <dbReference type="NCBI Taxonomy" id="2528202"/>
    <lineage>
        <taxon>Bacteria</taxon>
        <taxon>Pseudomonadati</taxon>
        <taxon>Pseudomonadota</taxon>
        <taxon>Betaproteobacteria</taxon>
        <taxon>Nitrosomonadales</taxon>
        <taxon>Thiobacillaceae</taxon>
        <taxon>Parasulfuritortus</taxon>
    </lineage>
</organism>
<evidence type="ECO:0008006" key="4">
    <source>
        <dbReference type="Google" id="ProtNLM"/>
    </source>
</evidence>
<evidence type="ECO:0000313" key="2">
    <source>
        <dbReference type="EMBL" id="TCJ20172.1"/>
    </source>
</evidence>
<dbReference type="OrthoDB" id="5298305at2"/>
<name>A0A4V2NX73_9PROT</name>
<feature type="region of interest" description="Disordered" evidence="1">
    <location>
        <begin position="81"/>
        <end position="108"/>
    </location>
</feature>
<evidence type="ECO:0000313" key="3">
    <source>
        <dbReference type="Proteomes" id="UP000295443"/>
    </source>
</evidence>